<proteinExistence type="inferred from homology"/>
<keyword evidence="3" id="KW-0560">Oxidoreductase</keyword>
<reference evidence="6" key="1">
    <citation type="submission" date="2022-08" db="EMBL/GenBank/DDBJ databases">
        <title>Novel sulfate-reducing endosymbionts in the free-living metamonad Anaeramoeba.</title>
        <authorList>
            <person name="Jerlstrom-Hultqvist J."/>
            <person name="Cepicka I."/>
            <person name="Gallot-Lavallee L."/>
            <person name="Salas-Leiva D."/>
            <person name="Curtis B.A."/>
            <person name="Zahonova K."/>
            <person name="Pipaliya S."/>
            <person name="Dacks J."/>
            <person name="Roger A.J."/>
        </authorList>
    </citation>
    <scope>NUCLEOTIDE SEQUENCE</scope>
    <source>
        <strain evidence="6">Schooner1</strain>
    </source>
</reference>
<evidence type="ECO:0000256" key="2">
    <source>
        <dbReference type="ARBA" id="ARBA00022833"/>
    </source>
</evidence>
<dbReference type="CDD" id="cd08234">
    <property type="entry name" value="threonine_DH_like"/>
    <property type="match status" value="1"/>
</dbReference>
<dbReference type="InterPro" id="IPR002328">
    <property type="entry name" value="ADH_Zn_CS"/>
</dbReference>
<dbReference type="InterPro" id="IPR050129">
    <property type="entry name" value="Zn_alcohol_dh"/>
</dbReference>
<dbReference type="Pfam" id="PF08240">
    <property type="entry name" value="ADH_N"/>
    <property type="match status" value="1"/>
</dbReference>
<dbReference type="InterPro" id="IPR013154">
    <property type="entry name" value="ADH-like_N"/>
</dbReference>
<dbReference type="PANTHER" id="PTHR43401">
    <property type="entry name" value="L-THREONINE 3-DEHYDROGENASE"/>
    <property type="match status" value="1"/>
</dbReference>
<keyword evidence="1 4" id="KW-0479">Metal-binding</keyword>
<dbReference type="SUPFAM" id="SSF50129">
    <property type="entry name" value="GroES-like"/>
    <property type="match status" value="1"/>
</dbReference>
<keyword evidence="2 4" id="KW-0862">Zinc</keyword>
<name>A0ABQ8X8D8_9EUKA</name>
<dbReference type="InterPro" id="IPR036291">
    <property type="entry name" value="NAD(P)-bd_dom_sf"/>
</dbReference>
<accession>A0ABQ8X8D8</accession>
<dbReference type="SMART" id="SM00829">
    <property type="entry name" value="PKS_ER"/>
    <property type="match status" value="1"/>
</dbReference>
<gene>
    <name evidence="6" type="ORF">M0813_08889</name>
</gene>
<comment type="cofactor">
    <cofactor evidence="4">
        <name>Zn(2+)</name>
        <dbReference type="ChEBI" id="CHEBI:29105"/>
    </cofactor>
</comment>
<evidence type="ECO:0000256" key="1">
    <source>
        <dbReference type="ARBA" id="ARBA00022723"/>
    </source>
</evidence>
<organism evidence="6 7">
    <name type="scientific">Anaeramoeba flamelloides</name>
    <dbReference type="NCBI Taxonomy" id="1746091"/>
    <lineage>
        <taxon>Eukaryota</taxon>
        <taxon>Metamonada</taxon>
        <taxon>Anaeramoebidae</taxon>
        <taxon>Anaeramoeba</taxon>
    </lineage>
</organism>
<evidence type="ECO:0000256" key="4">
    <source>
        <dbReference type="RuleBase" id="RU361277"/>
    </source>
</evidence>
<dbReference type="PROSITE" id="PS00059">
    <property type="entry name" value="ADH_ZINC"/>
    <property type="match status" value="1"/>
</dbReference>
<dbReference type="Proteomes" id="UP001150062">
    <property type="component" value="Unassembled WGS sequence"/>
</dbReference>
<protein>
    <submittedName>
        <fullName evidence="6">L-threonine 3-dehydrogenase</fullName>
    </submittedName>
</protein>
<evidence type="ECO:0000313" key="7">
    <source>
        <dbReference type="Proteomes" id="UP001150062"/>
    </source>
</evidence>
<dbReference type="SUPFAM" id="SSF51735">
    <property type="entry name" value="NAD(P)-binding Rossmann-fold domains"/>
    <property type="match status" value="1"/>
</dbReference>
<dbReference type="Gene3D" id="3.40.50.720">
    <property type="entry name" value="NAD(P)-binding Rossmann-like Domain"/>
    <property type="match status" value="1"/>
</dbReference>
<dbReference type="InterPro" id="IPR011032">
    <property type="entry name" value="GroES-like_sf"/>
</dbReference>
<evidence type="ECO:0000313" key="6">
    <source>
        <dbReference type="EMBL" id="KAJ6228349.1"/>
    </source>
</evidence>
<dbReference type="Gene3D" id="3.90.180.10">
    <property type="entry name" value="Medium-chain alcohol dehydrogenases, catalytic domain"/>
    <property type="match status" value="1"/>
</dbReference>
<keyword evidence="7" id="KW-1185">Reference proteome</keyword>
<feature type="domain" description="Enoyl reductase (ER)" evidence="5">
    <location>
        <begin position="13"/>
        <end position="341"/>
    </location>
</feature>
<dbReference type="InterPro" id="IPR020843">
    <property type="entry name" value="ER"/>
</dbReference>
<dbReference type="InterPro" id="IPR013149">
    <property type="entry name" value="ADH-like_C"/>
</dbReference>
<dbReference type="Pfam" id="PF00107">
    <property type="entry name" value="ADH_zinc_N"/>
    <property type="match status" value="1"/>
</dbReference>
<sequence>MSKKTMKCMLYEGPQTVQFCEIAVPKPKRGNVLVQVKRCGICGTDLHIYKGEIKSFSQKGIVLGHEISGVVSQLGNEVEDFEIGTRVAIDPNLFCSKCEFCRTKKKHFCKNWNAIGVTLNGGFAEYVEVPSSACYVIPEGISFKKAALFEPLSCILHGISRASMEPCDTILVQGAGSIGLLFIQCLKKLGAYRIIVSDIDNNKLLLAKGYGADVLINVKEKDLNETVLQETNQLGVDLFIDAAGLLSTIPNSLQIVKCGGKVLIFGVPPENKTVEIEPYLIYRREIQIIGSFTNPNSNVTAMKFLEKIDHSKIISHVIDLNEIEEKGFKMMGKEGTFKIQVKISD</sequence>
<comment type="caution">
    <text evidence="6">The sequence shown here is derived from an EMBL/GenBank/DDBJ whole genome shotgun (WGS) entry which is preliminary data.</text>
</comment>
<evidence type="ECO:0000259" key="5">
    <source>
        <dbReference type="SMART" id="SM00829"/>
    </source>
</evidence>
<dbReference type="PANTHER" id="PTHR43401:SF2">
    <property type="entry name" value="L-THREONINE 3-DEHYDROGENASE"/>
    <property type="match status" value="1"/>
</dbReference>
<dbReference type="EMBL" id="JAOAOG010000328">
    <property type="protein sequence ID" value="KAJ6228349.1"/>
    <property type="molecule type" value="Genomic_DNA"/>
</dbReference>
<evidence type="ECO:0000256" key="3">
    <source>
        <dbReference type="ARBA" id="ARBA00023002"/>
    </source>
</evidence>
<comment type="similarity">
    <text evidence="4">Belongs to the zinc-containing alcohol dehydrogenase family.</text>
</comment>